<dbReference type="Proteomes" id="UP000318878">
    <property type="component" value="Unassembled WGS sequence"/>
</dbReference>
<feature type="compositionally biased region" description="Polar residues" evidence="1">
    <location>
        <begin position="143"/>
        <end position="155"/>
    </location>
</feature>
<dbReference type="SUPFAM" id="SSF48452">
    <property type="entry name" value="TPR-like"/>
    <property type="match status" value="1"/>
</dbReference>
<dbReference type="Gene3D" id="1.25.40.10">
    <property type="entry name" value="Tetratricopeptide repeat domain"/>
    <property type="match status" value="1"/>
</dbReference>
<organism evidence="2 3">
    <name type="scientific">Blastopirellula retiformator</name>
    <dbReference type="NCBI Taxonomy" id="2527970"/>
    <lineage>
        <taxon>Bacteria</taxon>
        <taxon>Pseudomonadati</taxon>
        <taxon>Planctomycetota</taxon>
        <taxon>Planctomycetia</taxon>
        <taxon>Pirellulales</taxon>
        <taxon>Pirellulaceae</taxon>
        <taxon>Blastopirellula</taxon>
    </lineage>
</organism>
<proteinExistence type="predicted"/>
<name>A0A5C5UXB6_9BACT</name>
<evidence type="ECO:0000313" key="3">
    <source>
        <dbReference type="Proteomes" id="UP000318878"/>
    </source>
</evidence>
<evidence type="ECO:0000313" key="2">
    <source>
        <dbReference type="EMBL" id="TWT30035.1"/>
    </source>
</evidence>
<sequence>MDRKHPIWMGPTAFAAATLAALTGCSDAPTSPSARVSKAGSLDAPGRFHAPADVRPVALEITEGAADQTIENPYLQSQLPTPFASSVIGLPPLPEAAAENAQPAPAPVQPTPTTQRYMPLIEAQPQLEAPITVPEPRLDEPDSTFSLQAPQNSAPQPAKPDMGPSKLEGSRWSNNPAPAPRKTSEPMPAASPQSPEVSLDQLELFPLQPGAPSKPAPRHEMRSLPELPPPPELSQQPPAFMPRIEAEVAPQPEPQRTPVAPAAPLVQSPPAQLSPVAIPPQAFAAAPSNPAHQRLDLHAMAAVRGRAQSLIEHSFLLAQRGAFFSARAELIQALRLLTQTLDTERQTHQYSEALAEGLLALEEASDFVPEGSRLEADINLERLIQSHRTQILKKVDASQLTPLVAAQQYFSHAQDRLAIACGGVPESSAALYGLAKLQPYLKSGSGGDKALIGPRSIALHQSAFLADPNNILAANELGVLLARYGQLSDAKQVFVKGLRSHSLADTWNNLAKVHEMLGENEMASLAREEAKYATAQGGVAPKGNFVRWVSPEAFAQQQRREETAIGLQNPDVSRQPQHFQQR</sequence>
<gene>
    <name evidence="2" type="ORF">Enr8_46920</name>
</gene>
<dbReference type="RefSeq" id="WP_146436273.1">
    <property type="nucleotide sequence ID" value="NZ_SJPF01000006.1"/>
</dbReference>
<reference evidence="2 3" key="1">
    <citation type="submission" date="2019-02" db="EMBL/GenBank/DDBJ databases">
        <title>Deep-cultivation of Planctomycetes and their phenomic and genomic characterization uncovers novel biology.</title>
        <authorList>
            <person name="Wiegand S."/>
            <person name="Jogler M."/>
            <person name="Boedeker C."/>
            <person name="Pinto D."/>
            <person name="Vollmers J."/>
            <person name="Rivas-Marin E."/>
            <person name="Kohn T."/>
            <person name="Peeters S.H."/>
            <person name="Heuer A."/>
            <person name="Rast P."/>
            <person name="Oberbeckmann S."/>
            <person name="Bunk B."/>
            <person name="Jeske O."/>
            <person name="Meyerdierks A."/>
            <person name="Storesund J.E."/>
            <person name="Kallscheuer N."/>
            <person name="Luecker S."/>
            <person name="Lage O.M."/>
            <person name="Pohl T."/>
            <person name="Merkel B.J."/>
            <person name="Hornburger P."/>
            <person name="Mueller R.-W."/>
            <person name="Bruemmer F."/>
            <person name="Labrenz M."/>
            <person name="Spormann A.M."/>
            <person name="Op Den Camp H."/>
            <person name="Overmann J."/>
            <person name="Amann R."/>
            <person name="Jetten M.S.M."/>
            <person name="Mascher T."/>
            <person name="Medema M.H."/>
            <person name="Devos D.P."/>
            <person name="Kaster A.-K."/>
            <person name="Ovreas L."/>
            <person name="Rohde M."/>
            <person name="Galperin M.Y."/>
            <person name="Jogler C."/>
        </authorList>
    </citation>
    <scope>NUCLEOTIDE SEQUENCE [LARGE SCALE GENOMIC DNA]</scope>
    <source>
        <strain evidence="2 3">Enr8</strain>
    </source>
</reference>
<dbReference type="OrthoDB" id="250713at2"/>
<keyword evidence="3" id="KW-1185">Reference proteome</keyword>
<feature type="region of interest" description="Disordered" evidence="1">
    <location>
        <begin position="559"/>
        <end position="582"/>
    </location>
</feature>
<feature type="region of interest" description="Disordered" evidence="1">
    <location>
        <begin position="133"/>
        <end position="238"/>
    </location>
</feature>
<feature type="compositionally biased region" description="Polar residues" evidence="1">
    <location>
        <begin position="570"/>
        <end position="582"/>
    </location>
</feature>
<evidence type="ECO:0008006" key="4">
    <source>
        <dbReference type="Google" id="ProtNLM"/>
    </source>
</evidence>
<protein>
    <recommendedName>
        <fullName evidence="4">Tetratricopeptide repeat protein</fullName>
    </recommendedName>
</protein>
<dbReference type="AlphaFoldDB" id="A0A5C5UXB6"/>
<dbReference type="InterPro" id="IPR011990">
    <property type="entry name" value="TPR-like_helical_dom_sf"/>
</dbReference>
<dbReference type="PROSITE" id="PS51257">
    <property type="entry name" value="PROKAR_LIPOPROTEIN"/>
    <property type="match status" value="1"/>
</dbReference>
<dbReference type="EMBL" id="SJPF01000006">
    <property type="protein sequence ID" value="TWT30035.1"/>
    <property type="molecule type" value="Genomic_DNA"/>
</dbReference>
<evidence type="ECO:0000256" key="1">
    <source>
        <dbReference type="SAM" id="MobiDB-lite"/>
    </source>
</evidence>
<comment type="caution">
    <text evidence="2">The sequence shown here is derived from an EMBL/GenBank/DDBJ whole genome shotgun (WGS) entry which is preliminary data.</text>
</comment>
<accession>A0A5C5UXB6</accession>